<comment type="similarity">
    <text evidence="1">Belongs to the ATP-dependent AMP-binding enzyme family.</text>
</comment>
<name>A0A3E0VYB0_9MICO</name>
<evidence type="ECO:0000256" key="2">
    <source>
        <dbReference type="ARBA" id="ARBA00022598"/>
    </source>
</evidence>
<evidence type="ECO:0000259" key="5">
    <source>
        <dbReference type="Pfam" id="PF13193"/>
    </source>
</evidence>
<dbReference type="Pfam" id="PF00501">
    <property type="entry name" value="AMP-binding"/>
    <property type="match status" value="1"/>
</dbReference>
<dbReference type="Gene3D" id="3.30.300.30">
    <property type="match status" value="1"/>
</dbReference>
<evidence type="ECO:0000313" key="7">
    <source>
        <dbReference type="Proteomes" id="UP000256541"/>
    </source>
</evidence>
<dbReference type="SUPFAM" id="SSF56801">
    <property type="entry name" value="Acetyl-CoA synthetase-like"/>
    <property type="match status" value="1"/>
</dbReference>
<dbReference type="AlphaFoldDB" id="A0A3E0VYB0"/>
<feature type="region of interest" description="Disordered" evidence="3">
    <location>
        <begin position="532"/>
        <end position="552"/>
    </location>
</feature>
<dbReference type="Pfam" id="PF13193">
    <property type="entry name" value="AMP-binding_C"/>
    <property type="match status" value="1"/>
</dbReference>
<dbReference type="InterPro" id="IPR000873">
    <property type="entry name" value="AMP-dep_synth/lig_dom"/>
</dbReference>
<dbReference type="InterPro" id="IPR042099">
    <property type="entry name" value="ANL_N_sf"/>
</dbReference>
<dbReference type="EMBL" id="NBXB01000021">
    <property type="protein sequence ID" value="RFA15084.1"/>
    <property type="molecule type" value="Genomic_DNA"/>
</dbReference>
<evidence type="ECO:0008006" key="8">
    <source>
        <dbReference type="Google" id="ProtNLM"/>
    </source>
</evidence>
<evidence type="ECO:0000256" key="3">
    <source>
        <dbReference type="SAM" id="MobiDB-lite"/>
    </source>
</evidence>
<dbReference type="PANTHER" id="PTHR43201:SF5">
    <property type="entry name" value="MEDIUM-CHAIN ACYL-COA LIGASE ACSF2, MITOCHONDRIAL"/>
    <property type="match status" value="1"/>
</dbReference>
<dbReference type="GO" id="GO:0031956">
    <property type="term" value="F:medium-chain fatty acid-CoA ligase activity"/>
    <property type="evidence" value="ECO:0007669"/>
    <property type="project" value="TreeGrafter"/>
</dbReference>
<dbReference type="InterPro" id="IPR045851">
    <property type="entry name" value="AMP-bd_C_sf"/>
</dbReference>
<dbReference type="Proteomes" id="UP000256541">
    <property type="component" value="Unassembled WGS sequence"/>
</dbReference>
<feature type="domain" description="AMP-dependent synthetase/ligase" evidence="4">
    <location>
        <begin position="11"/>
        <end position="365"/>
    </location>
</feature>
<evidence type="ECO:0000313" key="6">
    <source>
        <dbReference type="EMBL" id="RFA15084.1"/>
    </source>
</evidence>
<organism evidence="6 7">
    <name type="scientific">Subtercola boreus</name>
    <dbReference type="NCBI Taxonomy" id="120213"/>
    <lineage>
        <taxon>Bacteria</taxon>
        <taxon>Bacillati</taxon>
        <taxon>Actinomycetota</taxon>
        <taxon>Actinomycetes</taxon>
        <taxon>Micrococcales</taxon>
        <taxon>Microbacteriaceae</taxon>
        <taxon>Subtercola</taxon>
    </lineage>
</organism>
<dbReference type="Gene3D" id="3.40.50.12780">
    <property type="entry name" value="N-terminal domain of ligase-like"/>
    <property type="match status" value="1"/>
</dbReference>
<keyword evidence="2" id="KW-0436">Ligase</keyword>
<protein>
    <recommendedName>
        <fullName evidence="8">Acid--CoA ligase</fullName>
    </recommendedName>
</protein>
<dbReference type="InterPro" id="IPR025110">
    <property type="entry name" value="AMP-bd_C"/>
</dbReference>
<dbReference type="OrthoDB" id="9803968at2"/>
<comment type="caution">
    <text evidence="6">The sequence shown here is derived from an EMBL/GenBank/DDBJ whole genome shotgun (WGS) entry which is preliminary data.</text>
</comment>
<proteinExistence type="inferred from homology"/>
<dbReference type="PANTHER" id="PTHR43201">
    <property type="entry name" value="ACYL-COA SYNTHETASE"/>
    <property type="match status" value="1"/>
</dbReference>
<accession>A0A3E0VYB0</accession>
<sequence>MSISRAISWLAAEHPDTIAARDDDTALTWRELDLRTNRLARAYAELGVGVDSFVTVALPNSVEFVESCVAAWKLGATPQPLSYRLPPAERAAVLALARPALVVGLDAAPGTAVPAAAASPTTAAQPGGVATPSAATSIAVPHLPPGFAPRADLSDAELPDAAAASWKAPTSSGSTGRPKLILAAASAHVDPEGRVASFVPAQAVQLVSGPLFHSAPFTYAMRGLMTGHTLVILPRFDERRVLEAIGLHRITWAPLVPTMMNRIWRLPAAVKDASDLGSLESILHIGSACPPWLKRAFIDWIGPDRVVEVYAGTESQGISTITGGEWLEHPGSVGRPGAGSEMQIWGPDDRPLPIGETGRIMMRRSGGPTYSYRGSAAQLRPDGWDTLGDLGHLDADGYLYVADRADDLIITGGVNVYPAEVEGVLEEHPGIRSAVVFGLPDDDLGEVVVALVDVGGVSAGPAGVGGAAADPTGMVSGVRADGTVLGVGQPVTEAALLTWLRPRLDPEKRPRRIEFTTEPVRDDAGKVRRHLLRAERGERAERAERGAPPSYS</sequence>
<feature type="domain" description="AMP-binding enzyme C-terminal" evidence="5">
    <location>
        <begin position="420"/>
        <end position="454"/>
    </location>
</feature>
<evidence type="ECO:0000259" key="4">
    <source>
        <dbReference type="Pfam" id="PF00501"/>
    </source>
</evidence>
<reference evidence="6 7" key="1">
    <citation type="submission" date="2017-04" db="EMBL/GenBank/DDBJ databases">
        <title>Comparative genome analysis of Subtercola boreus.</title>
        <authorList>
            <person name="Cho Y.-J."/>
            <person name="Cho A."/>
            <person name="Kim O.-S."/>
            <person name="Lee J.-I."/>
        </authorList>
    </citation>
    <scope>NUCLEOTIDE SEQUENCE [LARGE SCALE GENOMIC DNA]</scope>
    <source>
        <strain evidence="6 7">P27479</strain>
    </source>
</reference>
<feature type="compositionally biased region" description="Basic and acidic residues" evidence="3">
    <location>
        <begin position="532"/>
        <end position="545"/>
    </location>
</feature>
<gene>
    <name evidence="6" type="ORF">B7R22_07055</name>
</gene>
<dbReference type="GO" id="GO:0006631">
    <property type="term" value="P:fatty acid metabolic process"/>
    <property type="evidence" value="ECO:0007669"/>
    <property type="project" value="TreeGrafter"/>
</dbReference>
<evidence type="ECO:0000256" key="1">
    <source>
        <dbReference type="ARBA" id="ARBA00006432"/>
    </source>
</evidence>